<evidence type="ECO:0000256" key="6">
    <source>
        <dbReference type="ARBA" id="ARBA00023136"/>
    </source>
</evidence>
<comment type="function">
    <text evidence="8">Essential cell division protein. May link together the upstream cell division proteins, which are predominantly cytoplasmic, with the downstream cell division proteins, which are predominantly periplasmic.</text>
</comment>
<evidence type="ECO:0000256" key="7">
    <source>
        <dbReference type="ARBA" id="ARBA00023306"/>
    </source>
</evidence>
<evidence type="ECO:0000313" key="11">
    <source>
        <dbReference type="Proteomes" id="UP001241226"/>
    </source>
</evidence>
<dbReference type="Proteomes" id="UP001241226">
    <property type="component" value="Chromosome 1"/>
</dbReference>
<dbReference type="PANTHER" id="PTHR37479">
    <property type="entry name" value="CELL DIVISION PROTEIN FTSL"/>
    <property type="match status" value="1"/>
</dbReference>
<reference evidence="10 11" key="1">
    <citation type="submission" date="2022-02" db="EMBL/GenBank/DDBJ databases">
        <title>Emergence and expansion in Europe of a Vibrio aestuarianus clonal complex pathogenic for oysters.</title>
        <authorList>
            <person name="Mesnil A."/>
            <person name="Travers M.-A."/>
        </authorList>
    </citation>
    <scope>NUCLEOTIDE SEQUENCE [LARGE SCALE GENOMIC DNA]</scope>
    <source>
        <strain evidence="10 11">U17</strain>
    </source>
</reference>
<name>A0ABD7YJ02_9VIBR</name>
<comment type="subcellular location">
    <subcellularLocation>
        <location evidence="8">Cell inner membrane</location>
        <topology evidence="8">Single-pass type II membrane protein</topology>
    </subcellularLocation>
    <subcellularLocation>
        <location evidence="1">Cell membrane</location>
        <topology evidence="1">Single-pass type II membrane protein</topology>
    </subcellularLocation>
    <text evidence="8">Localizes to the division septum where it forms a ring structure.</text>
</comment>
<evidence type="ECO:0000256" key="1">
    <source>
        <dbReference type="ARBA" id="ARBA00004401"/>
    </source>
</evidence>
<dbReference type="GO" id="GO:0032153">
    <property type="term" value="C:cell division site"/>
    <property type="evidence" value="ECO:0007669"/>
    <property type="project" value="UniProtKB-UniRule"/>
</dbReference>
<keyword evidence="4 8" id="KW-0812">Transmembrane</keyword>
<dbReference type="GO" id="GO:0043093">
    <property type="term" value="P:FtsZ-dependent cytokinesis"/>
    <property type="evidence" value="ECO:0007669"/>
    <property type="project" value="UniProtKB-UniRule"/>
</dbReference>
<keyword evidence="2 8" id="KW-1003">Cell membrane</keyword>
<evidence type="ECO:0000256" key="9">
    <source>
        <dbReference type="NCBIfam" id="TIGR02209"/>
    </source>
</evidence>
<keyword evidence="6 8" id="KW-0472">Membrane</keyword>
<dbReference type="AlphaFoldDB" id="A0ABD7YJ02"/>
<evidence type="ECO:0000256" key="8">
    <source>
        <dbReference type="HAMAP-Rule" id="MF_00910"/>
    </source>
</evidence>
<accession>A0ABD7YJ02</accession>
<protein>
    <recommendedName>
        <fullName evidence="8 9">Cell division protein FtsL</fullName>
    </recommendedName>
</protein>
<sequence length="105" mass="11831">MSKSNPNLAKLIALDLLTVGRVPLILLALIFSSAMGVVFITHHSRQAISEKDQALVERERLDSEWRNLIIEETALAEHSRVQSLAKQDLEMKRPDSDKEVVITLK</sequence>
<comment type="subunit">
    <text evidence="8">Part of a complex composed of FtsB, FtsL and FtsQ.</text>
</comment>
<organism evidence="10 11">
    <name type="scientific">Vibrio aestuarianus</name>
    <dbReference type="NCBI Taxonomy" id="28171"/>
    <lineage>
        <taxon>Bacteria</taxon>
        <taxon>Pseudomonadati</taxon>
        <taxon>Pseudomonadota</taxon>
        <taxon>Gammaproteobacteria</taxon>
        <taxon>Vibrionales</taxon>
        <taxon>Vibrionaceae</taxon>
        <taxon>Vibrio</taxon>
    </lineage>
</organism>
<keyword evidence="7 8" id="KW-0131">Cell cycle</keyword>
<dbReference type="GO" id="GO:0005886">
    <property type="term" value="C:plasma membrane"/>
    <property type="evidence" value="ECO:0007669"/>
    <property type="project" value="UniProtKB-SubCell"/>
</dbReference>
<evidence type="ECO:0000256" key="4">
    <source>
        <dbReference type="ARBA" id="ARBA00022692"/>
    </source>
</evidence>
<evidence type="ECO:0000256" key="5">
    <source>
        <dbReference type="ARBA" id="ARBA00022989"/>
    </source>
</evidence>
<feature type="transmembrane region" description="Helical" evidence="8">
    <location>
        <begin position="20"/>
        <end position="41"/>
    </location>
</feature>
<evidence type="ECO:0000256" key="2">
    <source>
        <dbReference type="ARBA" id="ARBA00022475"/>
    </source>
</evidence>
<dbReference type="RefSeq" id="WP_261927230.1">
    <property type="nucleotide sequence ID" value="NZ_CALYLG010000277.1"/>
</dbReference>
<dbReference type="Pfam" id="PF04999">
    <property type="entry name" value="FtsL"/>
    <property type="match status" value="1"/>
</dbReference>
<evidence type="ECO:0000256" key="3">
    <source>
        <dbReference type="ARBA" id="ARBA00022618"/>
    </source>
</evidence>
<gene>
    <name evidence="8 10" type="primary">ftsL</name>
    <name evidence="10" type="ORF">PYE67_10860</name>
</gene>
<keyword evidence="5 8" id="KW-1133">Transmembrane helix</keyword>
<evidence type="ECO:0000313" key="10">
    <source>
        <dbReference type="EMBL" id="WGK84867.1"/>
    </source>
</evidence>
<dbReference type="PANTHER" id="PTHR37479:SF1">
    <property type="entry name" value="CELL DIVISION PROTEIN FTSL"/>
    <property type="match status" value="1"/>
</dbReference>
<dbReference type="InterPro" id="IPR011922">
    <property type="entry name" value="Cell_div_FtsL"/>
</dbReference>
<dbReference type="NCBIfam" id="TIGR02209">
    <property type="entry name" value="ftsL_broad"/>
    <property type="match status" value="1"/>
</dbReference>
<keyword evidence="8" id="KW-0997">Cell inner membrane</keyword>
<comment type="similarity">
    <text evidence="8">Belongs to the FtsL family.</text>
</comment>
<dbReference type="EMBL" id="CP118711">
    <property type="protein sequence ID" value="WGK84867.1"/>
    <property type="molecule type" value="Genomic_DNA"/>
</dbReference>
<keyword evidence="3 8" id="KW-0132">Cell division</keyword>
<dbReference type="HAMAP" id="MF_00910">
    <property type="entry name" value="FtsL"/>
    <property type="match status" value="1"/>
</dbReference>
<proteinExistence type="inferred from homology"/>